<dbReference type="Gene3D" id="2.30.110.10">
    <property type="entry name" value="Electron Transport, Fmn-binding Protein, Chain A"/>
    <property type="match status" value="1"/>
</dbReference>
<sequence>MATRTDRWWSGKVLEMPTDECWELLDARMVGRLAWQEDNGPAIVPVNYVVGDGYVYFRTKPESRIGRNVLRGPISFQVDDVDDFNQAGWSVLVRGRAEEAPHDECPSGWDSPSTWPEQDRPLVVRIVPAEVTGRRLLSS</sequence>
<comment type="caution">
    <text evidence="1">The sequence shown here is derived from an EMBL/GenBank/DDBJ whole genome shotgun (WGS) entry which is preliminary data.</text>
</comment>
<proteinExistence type="predicted"/>
<dbReference type="EMBL" id="JBHSKD010000018">
    <property type="protein sequence ID" value="MFC5178027.1"/>
    <property type="molecule type" value="Genomic_DNA"/>
</dbReference>
<dbReference type="InterPro" id="IPR012349">
    <property type="entry name" value="Split_barrel_FMN-bd"/>
</dbReference>
<keyword evidence="2" id="KW-1185">Reference proteome</keyword>
<protein>
    <submittedName>
        <fullName evidence="1">Pyridoxamine 5'-phosphate oxidase family protein</fullName>
    </submittedName>
</protein>
<dbReference type="SUPFAM" id="SSF50475">
    <property type="entry name" value="FMN-binding split barrel"/>
    <property type="match status" value="1"/>
</dbReference>
<dbReference type="Pfam" id="PF12900">
    <property type="entry name" value="Pyridox_ox_2"/>
    <property type="match status" value="1"/>
</dbReference>
<dbReference type="InterPro" id="IPR024747">
    <property type="entry name" value="Pyridox_Oxase-rel"/>
</dbReference>
<name>A0ABW0BM93_9ACTN</name>
<evidence type="ECO:0000313" key="2">
    <source>
        <dbReference type="Proteomes" id="UP001596087"/>
    </source>
</evidence>
<dbReference type="RefSeq" id="WP_378591522.1">
    <property type="nucleotide sequence ID" value="NZ_JBHSKD010000018.1"/>
</dbReference>
<dbReference type="Proteomes" id="UP001596087">
    <property type="component" value="Unassembled WGS sequence"/>
</dbReference>
<accession>A0ABW0BM93</accession>
<gene>
    <name evidence="1" type="ORF">ACFPGP_15200</name>
</gene>
<evidence type="ECO:0000313" key="1">
    <source>
        <dbReference type="EMBL" id="MFC5178027.1"/>
    </source>
</evidence>
<reference evidence="2" key="1">
    <citation type="journal article" date="2019" name="Int. J. Syst. Evol. Microbiol.">
        <title>The Global Catalogue of Microorganisms (GCM) 10K type strain sequencing project: providing services to taxonomists for standard genome sequencing and annotation.</title>
        <authorList>
            <consortium name="The Broad Institute Genomics Platform"/>
            <consortium name="The Broad Institute Genome Sequencing Center for Infectious Disease"/>
            <person name="Wu L."/>
            <person name="Ma J."/>
        </authorList>
    </citation>
    <scope>NUCLEOTIDE SEQUENCE [LARGE SCALE GENOMIC DNA]</scope>
    <source>
        <strain evidence="2">DFY41</strain>
    </source>
</reference>
<organism evidence="1 2">
    <name type="scientific">Nocardioides taihuensis</name>
    <dbReference type="NCBI Taxonomy" id="1835606"/>
    <lineage>
        <taxon>Bacteria</taxon>
        <taxon>Bacillati</taxon>
        <taxon>Actinomycetota</taxon>
        <taxon>Actinomycetes</taxon>
        <taxon>Propionibacteriales</taxon>
        <taxon>Nocardioidaceae</taxon>
        <taxon>Nocardioides</taxon>
    </lineage>
</organism>